<dbReference type="AlphaFoldDB" id="A0A2H3DF24"/>
<evidence type="ECO:0000313" key="2">
    <source>
        <dbReference type="Proteomes" id="UP000217790"/>
    </source>
</evidence>
<dbReference type="EMBL" id="KZ293668">
    <property type="protein sequence ID" value="PBK89458.1"/>
    <property type="molecule type" value="Genomic_DNA"/>
</dbReference>
<proteinExistence type="predicted"/>
<name>A0A2H3DF24_ARMGA</name>
<feature type="non-terminal residue" evidence="1">
    <location>
        <position position="1"/>
    </location>
</feature>
<dbReference type="Proteomes" id="UP000217790">
    <property type="component" value="Unassembled WGS sequence"/>
</dbReference>
<keyword evidence="2" id="KW-1185">Reference proteome</keyword>
<sequence>LEIGAPMLAMYLMDQPDHYTDHKFKMLYWRSYVMEAKQPWLDDNKKETGHKVTLMHHNGRVVEVSPVIDYMYRPHELQYMNVYEW</sequence>
<evidence type="ECO:0000313" key="1">
    <source>
        <dbReference type="EMBL" id="PBK89458.1"/>
    </source>
</evidence>
<accession>A0A2H3DF24</accession>
<dbReference type="OMA" id="FVAFWWQ"/>
<feature type="non-terminal residue" evidence="1">
    <location>
        <position position="85"/>
    </location>
</feature>
<gene>
    <name evidence="1" type="ORF">ARMGADRAFT_884469</name>
</gene>
<dbReference type="InParanoid" id="A0A2H3DF24"/>
<dbReference type="OrthoDB" id="3259294at2759"/>
<protein>
    <submittedName>
        <fullName evidence="1">Uncharacterized protein</fullName>
    </submittedName>
</protein>
<organism evidence="1 2">
    <name type="scientific">Armillaria gallica</name>
    <name type="common">Bulbous honey fungus</name>
    <name type="synonym">Armillaria bulbosa</name>
    <dbReference type="NCBI Taxonomy" id="47427"/>
    <lineage>
        <taxon>Eukaryota</taxon>
        <taxon>Fungi</taxon>
        <taxon>Dikarya</taxon>
        <taxon>Basidiomycota</taxon>
        <taxon>Agaricomycotina</taxon>
        <taxon>Agaricomycetes</taxon>
        <taxon>Agaricomycetidae</taxon>
        <taxon>Agaricales</taxon>
        <taxon>Marasmiineae</taxon>
        <taxon>Physalacriaceae</taxon>
        <taxon>Armillaria</taxon>
    </lineage>
</organism>
<reference evidence="2" key="1">
    <citation type="journal article" date="2017" name="Nat. Ecol. Evol.">
        <title>Genome expansion and lineage-specific genetic innovations in the forest pathogenic fungi Armillaria.</title>
        <authorList>
            <person name="Sipos G."/>
            <person name="Prasanna A.N."/>
            <person name="Walter M.C."/>
            <person name="O'Connor E."/>
            <person name="Balint B."/>
            <person name="Krizsan K."/>
            <person name="Kiss B."/>
            <person name="Hess J."/>
            <person name="Varga T."/>
            <person name="Slot J."/>
            <person name="Riley R."/>
            <person name="Boka B."/>
            <person name="Rigling D."/>
            <person name="Barry K."/>
            <person name="Lee J."/>
            <person name="Mihaltcheva S."/>
            <person name="LaButti K."/>
            <person name="Lipzen A."/>
            <person name="Waldron R."/>
            <person name="Moloney N.M."/>
            <person name="Sperisen C."/>
            <person name="Kredics L."/>
            <person name="Vagvoelgyi C."/>
            <person name="Patrignani A."/>
            <person name="Fitzpatrick D."/>
            <person name="Nagy I."/>
            <person name="Doyle S."/>
            <person name="Anderson J.B."/>
            <person name="Grigoriev I.V."/>
            <person name="Gueldener U."/>
            <person name="Muensterkoetter M."/>
            <person name="Nagy L.G."/>
        </authorList>
    </citation>
    <scope>NUCLEOTIDE SEQUENCE [LARGE SCALE GENOMIC DNA]</scope>
    <source>
        <strain evidence="2">Ar21-2</strain>
    </source>
</reference>